<name>A0A9E2KQS3_9LACO</name>
<organism evidence="2 3">
    <name type="scientific">Candidatus Lactobacillus pullistercoris</name>
    <dbReference type="NCBI Taxonomy" id="2838636"/>
    <lineage>
        <taxon>Bacteria</taxon>
        <taxon>Bacillati</taxon>
        <taxon>Bacillota</taxon>
        <taxon>Bacilli</taxon>
        <taxon>Lactobacillales</taxon>
        <taxon>Lactobacillaceae</taxon>
        <taxon>Lactobacillus</taxon>
    </lineage>
</organism>
<dbReference type="EMBL" id="JAHLFT010000027">
    <property type="protein sequence ID" value="MBU3827948.1"/>
    <property type="molecule type" value="Genomic_DNA"/>
</dbReference>
<reference evidence="2" key="2">
    <citation type="submission" date="2021-04" db="EMBL/GenBank/DDBJ databases">
        <authorList>
            <person name="Gilroy R."/>
        </authorList>
    </citation>
    <scope>NUCLEOTIDE SEQUENCE</scope>
    <source>
        <strain evidence="2">F6-686</strain>
    </source>
</reference>
<dbReference type="Gene3D" id="1.10.1760.20">
    <property type="match status" value="1"/>
</dbReference>
<dbReference type="GO" id="GO:0022857">
    <property type="term" value="F:transmembrane transporter activity"/>
    <property type="evidence" value="ECO:0007669"/>
    <property type="project" value="InterPro"/>
</dbReference>
<feature type="transmembrane region" description="Helical" evidence="1">
    <location>
        <begin position="39"/>
        <end position="65"/>
    </location>
</feature>
<protein>
    <submittedName>
        <fullName evidence="2">ECF transporter S component</fullName>
    </submittedName>
</protein>
<dbReference type="AlphaFoldDB" id="A0A9E2KQS3"/>
<feature type="transmembrane region" description="Helical" evidence="1">
    <location>
        <begin position="6"/>
        <end position="27"/>
    </location>
</feature>
<evidence type="ECO:0000313" key="2">
    <source>
        <dbReference type="EMBL" id="MBU3827948.1"/>
    </source>
</evidence>
<proteinExistence type="predicted"/>
<accession>A0A9E2KQS3</accession>
<dbReference type="InterPro" id="IPR024529">
    <property type="entry name" value="ECF_trnsprt_substrate-spec"/>
</dbReference>
<dbReference type="Pfam" id="PF12822">
    <property type="entry name" value="ECF_trnsprt"/>
    <property type="match status" value="1"/>
</dbReference>
<keyword evidence="1" id="KW-1133">Transmembrane helix</keyword>
<dbReference type="Proteomes" id="UP000823844">
    <property type="component" value="Unassembled WGS sequence"/>
</dbReference>
<keyword evidence="1" id="KW-0812">Transmembrane</keyword>
<feature type="transmembrane region" description="Helical" evidence="1">
    <location>
        <begin position="104"/>
        <end position="127"/>
    </location>
</feature>
<comment type="caution">
    <text evidence="2">The sequence shown here is derived from an EMBL/GenBank/DDBJ whole genome shotgun (WGS) entry which is preliminary data.</text>
</comment>
<sequence length="175" mass="19584">MTTERIQIRQLTLLVLLTALAVVLRIAKIIPIPNVQPVTDILMIVTLELGIGFGFSMAVLVMVISNIFLGFGIWTIPQILAYAVCVVVVYLCSKFSVFKKHFSVQIVVASLLGYVYGLVINFGMSIWGGFPAFIAYTISSFSFDTYHCIGNFIFYPLLYKPLTIALKRYKRGNIK</sequence>
<keyword evidence="1" id="KW-0472">Membrane</keyword>
<evidence type="ECO:0000256" key="1">
    <source>
        <dbReference type="SAM" id="Phobius"/>
    </source>
</evidence>
<gene>
    <name evidence="2" type="ORF">H9806_02155</name>
</gene>
<evidence type="ECO:0000313" key="3">
    <source>
        <dbReference type="Proteomes" id="UP000823844"/>
    </source>
</evidence>
<feature type="transmembrane region" description="Helical" evidence="1">
    <location>
        <begin position="71"/>
        <end position="92"/>
    </location>
</feature>
<reference evidence="2" key="1">
    <citation type="journal article" date="2021" name="PeerJ">
        <title>Extensive microbial diversity within the chicken gut microbiome revealed by metagenomics and culture.</title>
        <authorList>
            <person name="Gilroy R."/>
            <person name="Ravi A."/>
            <person name="Getino M."/>
            <person name="Pursley I."/>
            <person name="Horton D.L."/>
            <person name="Alikhan N.F."/>
            <person name="Baker D."/>
            <person name="Gharbi K."/>
            <person name="Hall N."/>
            <person name="Watson M."/>
            <person name="Adriaenssens E.M."/>
            <person name="Foster-Nyarko E."/>
            <person name="Jarju S."/>
            <person name="Secka A."/>
            <person name="Antonio M."/>
            <person name="Oren A."/>
            <person name="Chaudhuri R.R."/>
            <person name="La Ragione R."/>
            <person name="Hildebrand F."/>
            <person name="Pallen M.J."/>
        </authorList>
    </citation>
    <scope>NUCLEOTIDE SEQUENCE</scope>
    <source>
        <strain evidence="2">F6-686</strain>
    </source>
</reference>